<keyword evidence="4" id="KW-1185">Reference proteome</keyword>
<keyword evidence="3" id="KW-0687">Ribonucleoprotein</keyword>
<comment type="similarity">
    <text evidence="1">Belongs to the bacterial ribosomal protein bL20 family.</text>
</comment>
<protein>
    <submittedName>
        <fullName evidence="5">39S ribosomal protein L20, mitochondrial-like</fullName>
    </submittedName>
</protein>
<keyword evidence="2" id="KW-0689">Ribosomal protein</keyword>
<dbReference type="GO" id="GO:0006412">
    <property type="term" value="P:translation"/>
    <property type="evidence" value="ECO:0007669"/>
    <property type="project" value="InterPro"/>
</dbReference>
<dbReference type="GO" id="GO:0019843">
    <property type="term" value="F:rRNA binding"/>
    <property type="evidence" value="ECO:0007669"/>
    <property type="project" value="InterPro"/>
</dbReference>
<dbReference type="GO" id="GO:0003735">
    <property type="term" value="F:structural constituent of ribosome"/>
    <property type="evidence" value="ECO:0007669"/>
    <property type="project" value="InterPro"/>
</dbReference>
<sequence>MHYNPFMANLLKYNIQLDRKSLASLAITEPKTFKCLAELGKAKHEEGLLAAVRADPDKVLLRQTSQDDLLESVKKLRLGADNKQSSSNQLT</sequence>
<name>A0A8B8A0X0_ACAPL</name>
<gene>
    <name evidence="5" type="primary">LOC110990577</name>
</gene>
<accession>A0A8B8A0X0</accession>
<dbReference type="KEGG" id="aplc:110990577"/>
<dbReference type="PANTHER" id="PTHR10986">
    <property type="entry name" value="39S RIBOSOMAL PROTEIN L20"/>
    <property type="match status" value="1"/>
</dbReference>
<dbReference type="AlphaFoldDB" id="A0A8B8A0X0"/>
<dbReference type="SUPFAM" id="SSF74731">
    <property type="entry name" value="Ribosomal protein L20"/>
    <property type="match status" value="1"/>
</dbReference>
<dbReference type="InterPro" id="IPR035566">
    <property type="entry name" value="Ribosomal_protein_bL20_C"/>
</dbReference>
<dbReference type="GO" id="GO:1990904">
    <property type="term" value="C:ribonucleoprotein complex"/>
    <property type="evidence" value="ECO:0007669"/>
    <property type="project" value="UniProtKB-KW"/>
</dbReference>
<dbReference type="GO" id="GO:0005840">
    <property type="term" value="C:ribosome"/>
    <property type="evidence" value="ECO:0007669"/>
    <property type="project" value="UniProtKB-KW"/>
</dbReference>
<dbReference type="Proteomes" id="UP000694845">
    <property type="component" value="Unplaced"/>
</dbReference>
<reference evidence="5" key="1">
    <citation type="submission" date="2025-08" db="UniProtKB">
        <authorList>
            <consortium name="RefSeq"/>
        </authorList>
    </citation>
    <scope>IDENTIFICATION</scope>
</reference>
<dbReference type="Gene3D" id="1.10.1900.20">
    <property type="entry name" value="Ribosomal protein L20"/>
    <property type="match status" value="1"/>
</dbReference>
<evidence type="ECO:0000256" key="3">
    <source>
        <dbReference type="ARBA" id="ARBA00023274"/>
    </source>
</evidence>
<dbReference type="OrthoDB" id="10251781at2759"/>
<dbReference type="InterPro" id="IPR005813">
    <property type="entry name" value="Ribosomal_bL20"/>
</dbReference>
<dbReference type="Pfam" id="PF00453">
    <property type="entry name" value="Ribosomal_L20"/>
    <property type="match status" value="1"/>
</dbReference>
<organism evidence="4 5">
    <name type="scientific">Acanthaster planci</name>
    <name type="common">Crown-of-thorns starfish</name>
    <dbReference type="NCBI Taxonomy" id="133434"/>
    <lineage>
        <taxon>Eukaryota</taxon>
        <taxon>Metazoa</taxon>
        <taxon>Echinodermata</taxon>
        <taxon>Eleutherozoa</taxon>
        <taxon>Asterozoa</taxon>
        <taxon>Asteroidea</taxon>
        <taxon>Valvatacea</taxon>
        <taxon>Valvatida</taxon>
        <taxon>Acanthasteridae</taxon>
        <taxon>Acanthaster</taxon>
    </lineage>
</organism>
<evidence type="ECO:0000313" key="5">
    <source>
        <dbReference type="RefSeq" id="XP_022111329.1"/>
    </source>
</evidence>
<dbReference type="RefSeq" id="XP_022111329.1">
    <property type="nucleotide sequence ID" value="XM_022255637.1"/>
</dbReference>
<evidence type="ECO:0000256" key="1">
    <source>
        <dbReference type="ARBA" id="ARBA00007698"/>
    </source>
</evidence>
<evidence type="ECO:0000313" key="4">
    <source>
        <dbReference type="Proteomes" id="UP000694845"/>
    </source>
</evidence>
<dbReference type="GeneID" id="110990577"/>
<proteinExistence type="inferred from homology"/>
<evidence type="ECO:0000256" key="2">
    <source>
        <dbReference type="ARBA" id="ARBA00022980"/>
    </source>
</evidence>